<protein>
    <recommendedName>
        <fullName evidence="3">WYL domain-containing protein</fullName>
    </recommendedName>
</protein>
<evidence type="ECO:0008006" key="3">
    <source>
        <dbReference type="Google" id="ProtNLM"/>
    </source>
</evidence>
<dbReference type="Proteomes" id="UP000225608">
    <property type="component" value="Chromosome"/>
</dbReference>
<evidence type="ECO:0000313" key="2">
    <source>
        <dbReference type="Proteomes" id="UP000225608"/>
    </source>
</evidence>
<sequence>MTETAVETYETTTRGAASMAAYRAVRILQLLSENTGEDKAMLSDELIRRLAHPDDPARMPISAARRSIYTAISALRHAGYEIEYKRGVGYRLLTRPLTDEEIIRLHGMVMRNRSTPIAIRKSIAQHLVAMASADVRGYLDAPEPAPSVGGKSTKTTHTPVKRIDACELIEQAIDHGTTVSFDISSVTARGEVEVARMTLRPFAIKQRDGISYVLGTVYDARGADDTLRTVEIGRMRNVTTRLLDGKKLFAALDEDDASSAA</sequence>
<dbReference type="KEGG" id="caer:CSV91_05400"/>
<dbReference type="RefSeq" id="WP_099432087.1">
    <property type="nucleotide sequence ID" value="NZ_CP024160.1"/>
</dbReference>
<reference evidence="1 2" key="1">
    <citation type="submission" date="2017-10" db="EMBL/GenBank/DDBJ databases">
        <title>Complete genome sequence of Collinsella aerofaciens isolated from the gut of a healthy adult Indian.</title>
        <authorList>
            <person name="Bag S."/>
            <person name="Ghosh T.S."/>
            <person name="Das B."/>
        </authorList>
    </citation>
    <scope>NUCLEOTIDE SEQUENCE [LARGE SCALE GENOMIC DNA]</scope>
    <source>
        <strain evidence="2">indica</strain>
    </source>
</reference>
<proteinExistence type="predicted"/>
<dbReference type="AlphaFoldDB" id="A0A2D1TXI1"/>
<accession>A0A2D1TXI1</accession>
<name>A0A2D1TXI1_9ACTN</name>
<gene>
    <name evidence="1" type="ORF">CSV91_05400</name>
</gene>
<dbReference type="EMBL" id="CP024160">
    <property type="protein sequence ID" value="ATP54025.1"/>
    <property type="molecule type" value="Genomic_DNA"/>
</dbReference>
<dbReference type="Gene3D" id="1.10.10.10">
    <property type="entry name" value="Winged helix-like DNA-binding domain superfamily/Winged helix DNA-binding domain"/>
    <property type="match status" value="1"/>
</dbReference>
<organism evidence="1 2">
    <name type="scientific">Collinsella aerofaciens</name>
    <dbReference type="NCBI Taxonomy" id="74426"/>
    <lineage>
        <taxon>Bacteria</taxon>
        <taxon>Bacillati</taxon>
        <taxon>Actinomycetota</taxon>
        <taxon>Coriobacteriia</taxon>
        <taxon>Coriobacteriales</taxon>
        <taxon>Coriobacteriaceae</taxon>
        <taxon>Collinsella</taxon>
    </lineage>
</organism>
<dbReference type="InterPro" id="IPR036388">
    <property type="entry name" value="WH-like_DNA-bd_sf"/>
</dbReference>
<evidence type="ECO:0000313" key="1">
    <source>
        <dbReference type="EMBL" id="ATP54025.1"/>
    </source>
</evidence>